<accession>A0ABV5TLK6</accession>
<organism evidence="1 2">
    <name type="scientific">Streptosporangium vulgare</name>
    <dbReference type="NCBI Taxonomy" id="46190"/>
    <lineage>
        <taxon>Bacteria</taxon>
        <taxon>Bacillati</taxon>
        <taxon>Actinomycetota</taxon>
        <taxon>Actinomycetes</taxon>
        <taxon>Streptosporangiales</taxon>
        <taxon>Streptosporangiaceae</taxon>
        <taxon>Streptosporangium</taxon>
    </lineage>
</organism>
<gene>
    <name evidence="1" type="ORF">ACFFRH_31305</name>
</gene>
<dbReference type="Proteomes" id="UP001589610">
    <property type="component" value="Unassembled WGS sequence"/>
</dbReference>
<sequence>MSGLAHRIADAVRRCPDVVDLSGGPFGTVATYLPGERLAGVALREDEVEVSIVVRMGRPLPEIADGVRAAVAPMVGDRPVNVHIGGLR</sequence>
<proteinExistence type="predicted"/>
<dbReference type="RefSeq" id="WP_344749101.1">
    <property type="nucleotide sequence ID" value="NZ_BAAAWW010000181.1"/>
</dbReference>
<keyword evidence="2" id="KW-1185">Reference proteome</keyword>
<evidence type="ECO:0000313" key="2">
    <source>
        <dbReference type="Proteomes" id="UP001589610"/>
    </source>
</evidence>
<evidence type="ECO:0008006" key="3">
    <source>
        <dbReference type="Google" id="ProtNLM"/>
    </source>
</evidence>
<reference evidence="1 2" key="1">
    <citation type="submission" date="2024-09" db="EMBL/GenBank/DDBJ databases">
        <authorList>
            <person name="Sun Q."/>
            <person name="Mori K."/>
        </authorList>
    </citation>
    <scope>NUCLEOTIDE SEQUENCE [LARGE SCALE GENOMIC DNA]</scope>
    <source>
        <strain evidence="1 2">JCM 3028</strain>
    </source>
</reference>
<evidence type="ECO:0000313" key="1">
    <source>
        <dbReference type="EMBL" id="MFB9679993.1"/>
    </source>
</evidence>
<protein>
    <recommendedName>
        <fullName evidence="3">Asp23/Gls24 family envelope stress response protein</fullName>
    </recommendedName>
</protein>
<comment type="caution">
    <text evidence="1">The sequence shown here is derived from an EMBL/GenBank/DDBJ whole genome shotgun (WGS) entry which is preliminary data.</text>
</comment>
<name>A0ABV5TLK6_9ACTN</name>
<dbReference type="EMBL" id="JBHMBS010000019">
    <property type="protein sequence ID" value="MFB9679993.1"/>
    <property type="molecule type" value="Genomic_DNA"/>
</dbReference>